<reference evidence="1" key="1">
    <citation type="submission" date="2021-01" db="EMBL/GenBank/DDBJ databases">
        <authorList>
            <person name="Sun Q."/>
        </authorList>
    </citation>
    <scope>NUCLEOTIDE SEQUENCE</scope>
    <source>
        <strain evidence="1">YIM B02566</strain>
    </source>
</reference>
<gene>
    <name evidence="1" type="ORF">JHL16_24775</name>
</gene>
<organism evidence="1 2">
    <name type="scientific">Taklimakanibacter albus</name>
    <dbReference type="NCBI Taxonomy" id="2800327"/>
    <lineage>
        <taxon>Bacteria</taxon>
        <taxon>Pseudomonadati</taxon>
        <taxon>Pseudomonadota</taxon>
        <taxon>Alphaproteobacteria</taxon>
        <taxon>Hyphomicrobiales</taxon>
        <taxon>Aestuariivirgaceae</taxon>
        <taxon>Taklimakanibacter</taxon>
    </lineage>
</organism>
<proteinExistence type="predicted"/>
<sequence>MHILITVNAAWNIWNFRRSLVEALQADGHRITILAPHDDSVPSLQASGCRFIPLAMDVKGLNPVADFWLMRRFGRHFRSERPDVVLSYTVKNNLFGALAARPLGLPFIPNITGLGTAFLSGGILRTIAEGLYRKAFRHPERVFFQNADDRDFFIQRNLIRTGQAELVPGSGIDLRYFDVAAFPAEEEPPIFLMIARLLRDKGVAEFVEAAIRVKSRWPQARFQLLGALAPENRGAIDPNVVRGWQAEGTIEYLGQASDVRPHIAAASCVVLPSYREGAPRTLIEAAAMGRPIITTDVPGCRSVIEDGVTGYLCAARSAESLAQACLRFLELGNGARADLGRRGREKMKREFDQAIVIAAYRKVLASLEHRFSTDRLPEKNLGSSADVMANVS</sequence>
<accession>A0ACC5RAF7</accession>
<evidence type="ECO:0000313" key="2">
    <source>
        <dbReference type="Proteomes" id="UP000616151"/>
    </source>
</evidence>
<name>A0ACC5RAF7_9HYPH</name>
<keyword evidence="2" id="KW-1185">Reference proteome</keyword>
<dbReference type="EMBL" id="JAENHL010000008">
    <property type="protein sequence ID" value="MBK1869598.1"/>
    <property type="molecule type" value="Genomic_DNA"/>
</dbReference>
<dbReference type="Proteomes" id="UP000616151">
    <property type="component" value="Unassembled WGS sequence"/>
</dbReference>
<protein>
    <submittedName>
        <fullName evidence="1">Glycosyltransferase family 4 protein</fullName>
    </submittedName>
</protein>
<evidence type="ECO:0000313" key="1">
    <source>
        <dbReference type="EMBL" id="MBK1869598.1"/>
    </source>
</evidence>
<comment type="caution">
    <text evidence="1">The sequence shown here is derived from an EMBL/GenBank/DDBJ whole genome shotgun (WGS) entry which is preliminary data.</text>
</comment>